<accession>A0AAW9RIX4</accession>
<evidence type="ECO:0000256" key="2">
    <source>
        <dbReference type="ARBA" id="ARBA00023136"/>
    </source>
</evidence>
<dbReference type="GO" id="GO:0009279">
    <property type="term" value="C:cell outer membrane"/>
    <property type="evidence" value="ECO:0007669"/>
    <property type="project" value="UniProtKB-SubCell"/>
</dbReference>
<keyword evidence="6" id="KW-1185">Reference proteome</keyword>
<evidence type="ECO:0000256" key="4">
    <source>
        <dbReference type="SAM" id="SignalP"/>
    </source>
</evidence>
<keyword evidence="4" id="KW-0732">Signal</keyword>
<proteinExistence type="predicted"/>
<dbReference type="PROSITE" id="PS51257">
    <property type="entry name" value="PROKAR_LIPOPROTEIN"/>
    <property type="match status" value="1"/>
</dbReference>
<keyword evidence="3" id="KW-0998">Cell outer membrane</keyword>
<reference evidence="5 6" key="1">
    <citation type="submission" date="2024-02" db="EMBL/GenBank/DDBJ databases">
        <title>A novel Wenzhouxiangellaceae bacterium, isolated from coastal sediments.</title>
        <authorList>
            <person name="Du Z.-J."/>
            <person name="Ye Y.-Q."/>
            <person name="Zhang X.-Y."/>
        </authorList>
    </citation>
    <scope>NUCLEOTIDE SEQUENCE [LARGE SCALE GENOMIC DNA]</scope>
    <source>
        <strain evidence="5 6">CH-27</strain>
    </source>
</reference>
<comment type="subcellular location">
    <subcellularLocation>
        <location evidence="1">Cell outer membrane</location>
    </subcellularLocation>
</comment>
<evidence type="ECO:0000256" key="1">
    <source>
        <dbReference type="ARBA" id="ARBA00004442"/>
    </source>
</evidence>
<protein>
    <submittedName>
        <fullName evidence="5">TonB-dependent receptor</fullName>
    </submittedName>
</protein>
<dbReference type="AlphaFoldDB" id="A0AAW9RIX4"/>
<sequence>MKSGKVQREFSLAAFAATAFACLLCGMTPAFLLAAEESVLPGSDSHRLVHQQDGKTLHDGAMHPGTPMILDPDFGGIPFSSSTSSKLQLRLAQPLILQTSSELNASQDTGLLGLDATLQVPLTDGLSLSSGIRQALGQGNFQALGSIHCANGTLRPDSYTASGCRFINDARSQFDSRTLSLGSQLDIGNVSTSLNWFTSQAEYRPGLATALTPGAAPLLDPGLAAFEAGTSMLPGAVRPSALSAETSGIDLDFQVGFTTDQAGEIRLGLALTRIYGASYDGLYSNSGSPLQWNIAAPFNTASMGIEWSRGAFSGGLRAYYREPVSFLDRNTLDSMGTFDVHFTWRTPWNANLSVGASNVLNAGVENRTPTDDASDRFESIYGRIPYVRYQQDL</sequence>
<evidence type="ECO:0000313" key="5">
    <source>
        <dbReference type="EMBL" id="MEJ8569731.1"/>
    </source>
</evidence>
<evidence type="ECO:0000256" key="3">
    <source>
        <dbReference type="ARBA" id="ARBA00023237"/>
    </source>
</evidence>
<dbReference type="SUPFAM" id="SSF56935">
    <property type="entry name" value="Porins"/>
    <property type="match status" value="1"/>
</dbReference>
<feature type="chain" id="PRO_5043376193" evidence="4">
    <location>
        <begin position="35"/>
        <end position="393"/>
    </location>
</feature>
<dbReference type="Gene3D" id="2.40.170.20">
    <property type="entry name" value="TonB-dependent receptor, beta-barrel domain"/>
    <property type="match status" value="1"/>
</dbReference>
<dbReference type="Proteomes" id="UP001359886">
    <property type="component" value="Unassembled WGS sequence"/>
</dbReference>
<comment type="caution">
    <text evidence="5">The sequence shown here is derived from an EMBL/GenBank/DDBJ whole genome shotgun (WGS) entry which is preliminary data.</text>
</comment>
<dbReference type="EMBL" id="JAZHOG010000018">
    <property type="protein sequence ID" value="MEJ8569731.1"/>
    <property type="molecule type" value="Genomic_DNA"/>
</dbReference>
<keyword evidence="5" id="KW-0675">Receptor</keyword>
<organism evidence="5 6">
    <name type="scientific">Elongatibacter sediminis</name>
    <dbReference type="NCBI Taxonomy" id="3119006"/>
    <lineage>
        <taxon>Bacteria</taxon>
        <taxon>Pseudomonadati</taxon>
        <taxon>Pseudomonadota</taxon>
        <taxon>Gammaproteobacteria</taxon>
        <taxon>Chromatiales</taxon>
        <taxon>Wenzhouxiangellaceae</taxon>
        <taxon>Elongatibacter</taxon>
    </lineage>
</organism>
<name>A0AAW9RIX4_9GAMM</name>
<feature type="signal peptide" evidence="4">
    <location>
        <begin position="1"/>
        <end position="34"/>
    </location>
</feature>
<dbReference type="RefSeq" id="WP_354697058.1">
    <property type="nucleotide sequence ID" value="NZ_JAZHOG010000018.1"/>
</dbReference>
<evidence type="ECO:0000313" key="6">
    <source>
        <dbReference type="Proteomes" id="UP001359886"/>
    </source>
</evidence>
<keyword evidence="2" id="KW-0472">Membrane</keyword>
<dbReference type="InterPro" id="IPR036942">
    <property type="entry name" value="Beta-barrel_TonB_sf"/>
</dbReference>
<gene>
    <name evidence="5" type="ORF">V3330_19035</name>
</gene>